<comment type="caution">
    <text evidence="1">The sequence shown here is derived from an EMBL/GenBank/DDBJ whole genome shotgun (WGS) entry which is preliminary data.</text>
</comment>
<name>A0A543HW41_9MICO</name>
<organism evidence="1 2">
    <name type="scientific">Humibacillus xanthopallidus</name>
    <dbReference type="NCBI Taxonomy" id="412689"/>
    <lineage>
        <taxon>Bacteria</taxon>
        <taxon>Bacillati</taxon>
        <taxon>Actinomycetota</taxon>
        <taxon>Actinomycetes</taxon>
        <taxon>Micrococcales</taxon>
        <taxon>Intrasporangiaceae</taxon>
        <taxon>Humibacillus</taxon>
    </lineage>
</organism>
<dbReference type="EMBL" id="VFPM01000002">
    <property type="protein sequence ID" value="TQM62557.1"/>
    <property type="molecule type" value="Genomic_DNA"/>
</dbReference>
<proteinExistence type="predicted"/>
<evidence type="ECO:0000313" key="1">
    <source>
        <dbReference type="EMBL" id="TQM62557.1"/>
    </source>
</evidence>
<gene>
    <name evidence="1" type="ORF">FBY41_2593</name>
</gene>
<protein>
    <submittedName>
        <fullName evidence="1">Uncharacterized protein</fullName>
    </submittedName>
</protein>
<dbReference type="RefSeq" id="WP_141844629.1">
    <property type="nucleotide sequence ID" value="NZ_VFPM01000002.1"/>
</dbReference>
<accession>A0A543HW41</accession>
<dbReference type="Proteomes" id="UP000316747">
    <property type="component" value="Unassembled WGS sequence"/>
</dbReference>
<sequence>MALLVIAMLVIIGLGVAVVGVVAVPAHRDGRDLLTTKGEGVARSAQQRAAALGRHTRARTP</sequence>
<evidence type="ECO:0000313" key="2">
    <source>
        <dbReference type="Proteomes" id="UP000316747"/>
    </source>
</evidence>
<reference evidence="1 2" key="1">
    <citation type="submission" date="2019-06" db="EMBL/GenBank/DDBJ databases">
        <title>Genome sequencing of plant associated microbes to promote plant fitness in Sorghum bicolor and Oryza sativa.</title>
        <authorList>
            <person name="Coleman-Derr D."/>
        </authorList>
    </citation>
    <scope>NUCLEOTIDE SEQUENCE [LARGE SCALE GENOMIC DNA]</scope>
    <source>
        <strain evidence="1 2">KV-663</strain>
    </source>
</reference>
<dbReference type="OrthoDB" id="4870945at2"/>
<keyword evidence="2" id="KW-1185">Reference proteome</keyword>
<dbReference type="AlphaFoldDB" id="A0A543HW41"/>